<comment type="caution">
    <text evidence="1">The sequence shown here is derived from an EMBL/GenBank/DDBJ whole genome shotgun (WGS) entry which is preliminary data.</text>
</comment>
<dbReference type="HOGENOM" id="CLU_087895_1_0_11"/>
<evidence type="ECO:0008006" key="3">
    <source>
        <dbReference type="Google" id="ProtNLM"/>
    </source>
</evidence>
<proteinExistence type="predicted"/>
<name>D4TW17_9ACTO</name>
<dbReference type="PATRIC" id="fig|649742.3.peg.957"/>
<dbReference type="Proteomes" id="UP000003150">
    <property type="component" value="Unassembled WGS sequence"/>
</dbReference>
<evidence type="ECO:0000313" key="1">
    <source>
        <dbReference type="EMBL" id="EFF80867.1"/>
    </source>
</evidence>
<protein>
    <recommendedName>
        <fullName evidence="3">EcsC family protein</fullName>
    </recommendedName>
</protein>
<organism evidence="1 2">
    <name type="scientific">Schaalia odontolytica F0309</name>
    <dbReference type="NCBI Taxonomy" id="649742"/>
    <lineage>
        <taxon>Bacteria</taxon>
        <taxon>Bacillati</taxon>
        <taxon>Actinomycetota</taxon>
        <taxon>Actinomycetes</taxon>
        <taxon>Actinomycetales</taxon>
        <taxon>Actinomycetaceae</taxon>
        <taxon>Schaalia</taxon>
    </lineage>
</organism>
<dbReference type="EMBL" id="ACYT02000009">
    <property type="protein sequence ID" value="EFF80867.1"/>
    <property type="molecule type" value="Genomic_DNA"/>
</dbReference>
<sequence length="242" mass="25779">MLVQFSAMGGGAFCRTVRELWKGLAVEKQSSVDEQEESVLAKKRQEALDKLYSSALNGIPMVSGSVDDLVEDYLSKYETVEEAAAALVRAQVVKCGTSGFITGFGGLITLPVTISANLSSVFYVQMRMIAAIAAMGGYDVRSDQVKTLVFVCLTGTSIADLLKEGCVKAGEQVTRAVIKKIPGAVLTKINQRIGFRFITKFGEKGVVNLGKCVPLVRAVIGGGMDVASTRVIGKRAIAEFIA</sequence>
<gene>
    <name evidence="1" type="ORF">HMPREF0970_00125</name>
</gene>
<accession>D4TW17</accession>
<dbReference type="AlphaFoldDB" id="D4TW17"/>
<reference evidence="1 2" key="1">
    <citation type="submission" date="2009-10" db="EMBL/GenBank/DDBJ databases">
        <authorList>
            <person name="Weinstock G."/>
            <person name="Sodergren E."/>
            <person name="Clifton S."/>
            <person name="Fulton L."/>
            <person name="Fulton B."/>
            <person name="Courtney L."/>
            <person name="Fronick C."/>
            <person name="Harrison M."/>
            <person name="Strong C."/>
            <person name="Farmer C."/>
            <person name="Delahaunty K."/>
            <person name="Markovic C."/>
            <person name="Hall O."/>
            <person name="Minx P."/>
            <person name="Tomlinson C."/>
            <person name="Mitreva M."/>
            <person name="Nelson J."/>
            <person name="Hou S."/>
            <person name="Wollam A."/>
            <person name="Pepin K.H."/>
            <person name="Johnson M."/>
            <person name="Bhonagiri V."/>
            <person name="Nash W.E."/>
            <person name="Warren W."/>
            <person name="Chinwalla A."/>
            <person name="Mardis E.R."/>
            <person name="Wilson R.K."/>
        </authorList>
    </citation>
    <scope>NUCLEOTIDE SEQUENCE [LARGE SCALE GENOMIC DNA]</scope>
    <source>
        <strain evidence="1 2">F0309</strain>
    </source>
</reference>
<evidence type="ECO:0000313" key="2">
    <source>
        <dbReference type="Proteomes" id="UP000003150"/>
    </source>
</evidence>